<protein>
    <submittedName>
        <fullName evidence="1">Uncharacterized protein</fullName>
    </submittedName>
</protein>
<dbReference type="Proteomes" id="UP000605201">
    <property type="component" value="Unassembled WGS sequence"/>
</dbReference>
<dbReference type="EMBL" id="JACNIG010000245">
    <property type="protein sequence ID" value="MBC8432756.1"/>
    <property type="molecule type" value="Genomic_DNA"/>
</dbReference>
<comment type="caution">
    <text evidence="1">The sequence shown here is derived from an EMBL/GenBank/DDBJ whole genome shotgun (WGS) entry which is preliminary data.</text>
</comment>
<name>A0A8J6TMN9_9BACT</name>
<gene>
    <name evidence="1" type="ORF">H8D96_12660</name>
</gene>
<reference evidence="1 2" key="1">
    <citation type="submission" date="2020-08" db="EMBL/GenBank/DDBJ databases">
        <title>Bridging the membrane lipid divide: bacteria of the FCB group superphylum have the potential to synthesize archaeal ether lipids.</title>
        <authorList>
            <person name="Villanueva L."/>
            <person name="Von Meijenfeldt F.A.B."/>
            <person name="Westbye A.B."/>
            <person name="Yadav S."/>
            <person name="Hopmans E.C."/>
            <person name="Dutilh B.E."/>
            <person name="Sinninghe Damste J.S."/>
        </authorList>
    </citation>
    <scope>NUCLEOTIDE SEQUENCE [LARGE SCALE GENOMIC DNA]</scope>
    <source>
        <strain evidence="1">NIOZ-UU17</strain>
    </source>
</reference>
<evidence type="ECO:0000313" key="1">
    <source>
        <dbReference type="EMBL" id="MBC8432756.1"/>
    </source>
</evidence>
<evidence type="ECO:0000313" key="2">
    <source>
        <dbReference type="Proteomes" id="UP000605201"/>
    </source>
</evidence>
<dbReference type="AlphaFoldDB" id="A0A8J6TMN9"/>
<accession>A0A8J6TMN9</accession>
<proteinExistence type="predicted"/>
<sequence>MIKKPNVLEDIKRLIFPDQNDQLWIRGEHKSLIENFIAKPKLATARDLYNFIQKSHEKERVFTFMDDLRLYEETLIKILPEQRDHYLHSASVYLLGLAIYNSCTRIRDAVKIDRYSTDSDSKKKSFLFRWSLSACLHDIAYPLELTLKSFNKYSTKLHEIHQDNFSFVTIDRDLYERLNLLPKIKPEELELPGFEKKDTALGLISNRLVNNGTGCSRISYDTLLHIIDKYFESNLKNGKIDHGAFSAIVLLNRLHDLYVKNKWQTEGFYVEVVDAATAIFLHNSYRFSILKQLFGNGIYKYNSPSPLGYLLFLCDSLCEWLRGKSRDAHHFGINVQDNIIKYKAPKKVKKNIEEARLLFDNRIEVDVIYQ</sequence>
<organism evidence="1 2">
    <name type="scientific">Candidatus Desulfatibia vada</name>
    <dbReference type="NCBI Taxonomy" id="2841696"/>
    <lineage>
        <taxon>Bacteria</taxon>
        <taxon>Pseudomonadati</taxon>
        <taxon>Thermodesulfobacteriota</taxon>
        <taxon>Desulfobacteria</taxon>
        <taxon>Desulfobacterales</taxon>
        <taxon>Desulfobacterales incertae sedis</taxon>
        <taxon>Candidatus Desulfatibia</taxon>
    </lineage>
</organism>